<evidence type="ECO:0000256" key="3">
    <source>
        <dbReference type="ARBA" id="ARBA00023125"/>
    </source>
</evidence>
<dbReference type="CDD" id="cd08438">
    <property type="entry name" value="PBP2_CidR"/>
    <property type="match status" value="1"/>
</dbReference>
<evidence type="ECO:0000313" key="6">
    <source>
        <dbReference type="EMBL" id="VWX32691.1"/>
    </source>
</evidence>
<dbReference type="GO" id="GO:0003677">
    <property type="term" value="F:DNA binding"/>
    <property type="evidence" value="ECO:0007669"/>
    <property type="project" value="UniProtKB-KW"/>
</dbReference>
<evidence type="ECO:0000256" key="2">
    <source>
        <dbReference type="ARBA" id="ARBA00023015"/>
    </source>
</evidence>
<comment type="similarity">
    <text evidence="1">Belongs to the LysR transcriptional regulatory family.</text>
</comment>
<dbReference type="InterPro" id="IPR005119">
    <property type="entry name" value="LysR_subst-bd"/>
</dbReference>
<keyword evidence="7" id="KW-1185">Reference proteome</keyword>
<evidence type="ECO:0000256" key="4">
    <source>
        <dbReference type="ARBA" id="ARBA00023163"/>
    </source>
</evidence>
<dbReference type="GO" id="GO:0005829">
    <property type="term" value="C:cytosol"/>
    <property type="evidence" value="ECO:0007669"/>
    <property type="project" value="TreeGrafter"/>
</dbReference>
<organism evidence="6 7">
    <name type="scientific">Exiguobacterium oxidotolerans</name>
    <dbReference type="NCBI Taxonomy" id="223958"/>
    <lineage>
        <taxon>Bacteria</taxon>
        <taxon>Bacillati</taxon>
        <taxon>Bacillota</taxon>
        <taxon>Bacilli</taxon>
        <taxon>Bacillales</taxon>
        <taxon>Bacillales Family XII. Incertae Sedis</taxon>
        <taxon>Exiguobacterium</taxon>
    </lineage>
</organism>
<dbReference type="InterPro" id="IPR050950">
    <property type="entry name" value="HTH-type_LysR_regulators"/>
</dbReference>
<dbReference type="SUPFAM" id="SSF46785">
    <property type="entry name" value="Winged helix' DNA-binding domain"/>
    <property type="match status" value="1"/>
</dbReference>
<dbReference type="Pfam" id="PF03466">
    <property type="entry name" value="LysR_substrate"/>
    <property type="match status" value="1"/>
</dbReference>
<dbReference type="InterPro" id="IPR000847">
    <property type="entry name" value="LysR_HTH_N"/>
</dbReference>
<proteinExistence type="inferred from homology"/>
<dbReference type="PANTHER" id="PTHR30419">
    <property type="entry name" value="HTH-TYPE TRANSCRIPTIONAL REGULATOR YBHD"/>
    <property type="match status" value="1"/>
</dbReference>
<dbReference type="PROSITE" id="PS50931">
    <property type="entry name" value="HTH_LYSR"/>
    <property type="match status" value="1"/>
</dbReference>
<dbReference type="AlphaFoldDB" id="A0A653I1Q6"/>
<dbReference type="Gene3D" id="1.10.10.10">
    <property type="entry name" value="Winged helix-like DNA-binding domain superfamily/Winged helix DNA-binding domain"/>
    <property type="match status" value="1"/>
</dbReference>
<keyword evidence="2" id="KW-0805">Transcription regulation</keyword>
<dbReference type="Pfam" id="PF00126">
    <property type="entry name" value="HTH_1"/>
    <property type="match status" value="1"/>
</dbReference>
<dbReference type="GO" id="GO:0003700">
    <property type="term" value="F:DNA-binding transcription factor activity"/>
    <property type="evidence" value="ECO:0007669"/>
    <property type="project" value="InterPro"/>
</dbReference>
<dbReference type="InterPro" id="IPR036390">
    <property type="entry name" value="WH_DNA-bd_sf"/>
</dbReference>
<dbReference type="SUPFAM" id="SSF53850">
    <property type="entry name" value="Periplasmic binding protein-like II"/>
    <property type="match status" value="1"/>
</dbReference>
<feature type="domain" description="HTH lysR-type" evidence="5">
    <location>
        <begin position="1"/>
        <end position="58"/>
    </location>
</feature>
<evidence type="ECO:0000259" key="5">
    <source>
        <dbReference type="PROSITE" id="PS50931"/>
    </source>
</evidence>
<evidence type="ECO:0000313" key="7">
    <source>
        <dbReference type="Proteomes" id="UP000439752"/>
    </source>
</evidence>
<reference evidence="6 7" key="1">
    <citation type="submission" date="2019-10" db="EMBL/GenBank/DDBJ databases">
        <authorList>
            <person name="Karimi E."/>
        </authorList>
    </citation>
    <scope>NUCLEOTIDE SEQUENCE [LARGE SCALE GENOMIC DNA]</scope>
    <source>
        <strain evidence="6">Exiguobacterium sp. 9Y</strain>
    </source>
</reference>
<dbReference type="EMBL" id="CABWKQ010000001">
    <property type="protein sequence ID" value="VWX32691.1"/>
    <property type="molecule type" value="Genomic_DNA"/>
</dbReference>
<gene>
    <name evidence="6" type="primary">ywbI</name>
    <name evidence="6" type="ORF">EXIGUO9Y_10009</name>
</gene>
<dbReference type="FunFam" id="1.10.10.10:FF:000001">
    <property type="entry name" value="LysR family transcriptional regulator"/>
    <property type="match status" value="1"/>
</dbReference>
<keyword evidence="3" id="KW-0238">DNA-binding</keyword>
<dbReference type="Gene3D" id="3.40.190.290">
    <property type="match status" value="1"/>
</dbReference>
<accession>A0A653I1Q6</accession>
<dbReference type="PANTHER" id="PTHR30419:SF8">
    <property type="entry name" value="NITROGEN ASSIMILATION TRANSCRIPTIONAL ACTIVATOR-RELATED"/>
    <property type="match status" value="1"/>
</dbReference>
<name>A0A653I1Q6_9BACL</name>
<dbReference type="InterPro" id="IPR036388">
    <property type="entry name" value="WH-like_DNA-bd_sf"/>
</dbReference>
<dbReference type="Proteomes" id="UP000439752">
    <property type="component" value="Unassembled WGS sequence"/>
</dbReference>
<sequence length="294" mass="33568">MDFRQLEYFTEVARFKSFTRAADHLHVTQPTLSKMVRSLEEELDIELFDRSKRQIVLTDAGETLLLEGEKILRQLSDLPSHLYDVMHLTKGTIRIGLPPLIGSLFFPRLLHQFSQQYPMVTIDIVEAGGHALEKAIVAGEVDLIATVFPADEHLTVYPFMEEELHLFLPEHHPLATRSSIVLEEVSKMPFVLFNETFSLHNVVLNACRAAGFEPTVTHVSSQWDFLCLLVAEENAVTLLPRSLAQRIQVNGVKTVPLETRVPWQLGVAVPTGRYQSYVTREWIQFIQNFYAKKE</sequence>
<evidence type="ECO:0000256" key="1">
    <source>
        <dbReference type="ARBA" id="ARBA00009437"/>
    </source>
</evidence>
<dbReference type="RefSeq" id="WP_159172313.1">
    <property type="nucleotide sequence ID" value="NZ_LR732308.1"/>
</dbReference>
<dbReference type="PRINTS" id="PR00039">
    <property type="entry name" value="HTHLYSR"/>
</dbReference>
<protein>
    <submittedName>
        <fullName evidence="6">Uncharacterized HTH-type transcriptional regulator YwbI</fullName>
    </submittedName>
</protein>
<keyword evidence="4" id="KW-0804">Transcription</keyword>